<dbReference type="GO" id="GO:0003700">
    <property type="term" value="F:DNA-binding transcription factor activity"/>
    <property type="evidence" value="ECO:0007669"/>
    <property type="project" value="InterPro"/>
</dbReference>
<keyword evidence="3" id="KW-1185">Reference proteome</keyword>
<dbReference type="InterPro" id="IPR036390">
    <property type="entry name" value="WH_DNA-bd_sf"/>
</dbReference>
<dbReference type="PANTHER" id="PTHR33164:SF89">
    <property type="entry name" value="MARR FAMILY REGULATORY PROTEIN"/>
    <property type="match status" value="1"/>
</dbReference>
<sequence>MDQFEQECNDFLVNVFGSILKAEEEMIRRNHDADITISELHLIAAMGRRPGGCTVSELAAALDITASSVTIAANKLMAKDCLRKRKSESDGRSVYLTLTPRGEKLCAYHDSFHQKMVQAVASHLNQEEKAALMSSMEKLSAFFEVKHFRALLDGEA</sequence>
<dbReference type="EMBL" id="CP060490">
    <property type="protein sequence ID" value="QNL44807.1"/>
    <property type="molecule type" value="Genomic_DNA"/>
</dbReference>
<dbReference type="InterPro" id="IPR000835">
    <property type="entry name" value="HTH_MarR-typ"/>
</dbReference>
<dbReference type="PROSITE" id="PS50995">
    <property type="entry name" value="HTH_MARR_2"/>
    <property type="match status" value="1"/>
</dbReference>
<protein>
    <submittedName>
        <fullName evidence="2">MarR family transcriptional regulator</fullName>
    </submittedName>
</protein>
<dbReference type="AlphaFoldDB" id="A0A7G9B5H6"/>
<dbReference type="KEGG" id="ohi:H8790_01765"/>
<evidence type="ECO:0000313" key="3">
    <source>
        <dbReference type="Proteomes" id="UP000515960"/>
    </source>
</evidence>
<accession>A0A7G9B5H6</accession>
<gene>
    <name evidence="2" type="ORF">H8790_01765</name>
</gene>
<proteinExistence type="predicted"/>
<dbReference type="PRINTS" id="PR00598">
    <property type="entry name" value="HTHMARR"/>
</dbReference>
<dbReference type="PANTHER" id="PTHR33164">
    <property type="entry name" value="TRANSCRIPTIONAL REGULATOR, MARR FAMILY"/>
    <property type="match status" value="1"/>
</dbReference>
<dbReference type="SMART" id="SM00347">
    <property type="entry name" value="HTH_MARR"/>
    <property type="match status" value="1"/>
</dbReference>
<dbReference type="SUPFAM" id="SSF46785">
    <property type="entry name" value="Winged helix' DNA-binding domain"/>
    <property type="match status" value="1"/>
</dbReference>
<dbReference type="GO" id="GO:0006950">
    <property type="term" value="P:response to stress"/>
    <property type="evidence" value="ECO:0007669"/>
    <property type="project" value="TreeGrafter"/>
</dbReference>
<evidence type="ECO:0000259" key="1">
    <source>
        <dbReference type="PROSITE" id="PS50995"/>
    </source>
</evidence>
<dbReference type="Pfam" id="PF12802">
    <property type="entry name" value="MarR_2"/>
    <property type="match status" value="1"/>
</dbReference>
<reference evidence="2 3" key="1">
    <citation type="submission" date="2020-08" db="EMBL/GenBank/DDBJ databases">
        <authorList>
            <person name="Liu C."/>
            <person name="Sun Q."/>
        </authorList>
    </citation>
    <scope>NUCLEOTIDE SEQUENCE [LARGE SCALE GENOMIC DNA]</scope>
    <source>
        <strain evidence="2 3">NSJ-62</strain>
    </source>
</reference>
<name>A0A7G9B5H6_9FIRM</name>
<dbReference type="RefSeq" id="WP_187333391.1">
    <property type="nucleotide sequence ID" value="NZ_CP060490.1"/>
</dbReference>
<dbReference type="InterPro" id="IPR036388">
    <property type="entry name" value="WH-like_DNA-bd_sf"/>
</dbReference>
<dbReference type="InterPro" id="IPR039422">
    <property type="entry name" value="MarR/SlyA-like"/>
</dbReference>
<feature type="domain" description="HTH marR-type" evidence="1">
    <location>
        <begin position="1"/>
        <end position="141"/>
    </location>
</feature>
<dbReference type="Proteomes" id="UP000515960">
    <property type="component" value="Chromosome"/>
</dbReference>
<dbReference type="Gene3D" id="1.10.10.10">
    <property type="entry name" value="Winged helix-like DNA-binding domain superfamily/Winged helix DNA-binding domain"/>
    <property type="match status" value="1"/>
</dbReference>
<organism evidence="2 3">
    <name type="scientific">Oscillibacter hominis</name>
    <dbReference type="NCBI Taxonomy" id="2763056"/>
    <lineage>
        <taxon>Bacteria</taxon>
        <taxon>Bacillati</taxon>
        <taxon>Bacillota</taxon>
        <taxon>Clostridia</taxon>
        <taxon>Eubacteriales</taxon>
        <taxon>Oscillospiraceae</taxon>
        <taxon>Oscillibacter</taxon>
    </lineage>
</organism>
<evidence type="ECO:0000313" key="2">
    <source>
        <dbReference type="EMBL" id="QNL44807.1"/>
    </source>
</evidence>